<evidence type="ECO:0000256" key="4">
    <source>
        <dbReference type="ARBA" id="ARBA00023136"/>
    </source>
</evidence>
<dbReference type="Proteomes" id="UP001248819">
    <property type="component" value="Unassembled WGS sequence"/>
</dbReference>
<comment type="caution">
    <text evidence="7">The sequence shown here is derived from an EMBL/GenBank/DDBJ whole genome shotgun (WGS) entry which is preliminary data.</text>
</comment>
<keyword evidence="4 5" id="KW-0472">Membrane</keyword>
<gene>
    <name evidence="7" type="ORF">RM529_01725</name>
</gene>
<feature type="transmembrane region" description="Helical" evidence="5">
    <location>
        <begin position="277"/>
        <end position="297"/>
    </location>
</feature>
<feature type="transmembrane region" description="Helical" evidence="5">
    <location>
        <begin position="151"/>
        <end position="175"/>
    </location>
</feature>
<feature type="transmembrane region" description="Helical" evidence="5">
    <location>
        <begin position="334"/>
        <end position="351"/>
    </location>
</feature>
<dbReference type="CDD" id="cd07042">
    <property type="entry name" value="STAS_SulP_like_sulfate_transporter"/>
    <property type="match status" value="1"/>
</dbReference>
<dbReference type="InterPro" id="IPR011547">
    <property type="entry name" value="SLC26A/SulP_dom"/>
</dbReference>
<organism evidence="7 8">
    <name type="scientific">Autumnicola edwardsiae</name>
    <dbReference type="NCBI Taxonomy" id="3075594"/>
    <lineage>
        <taxon>Bacteria</taxon>
        <taxon>Pseudomonadati</taxon>
        <taxon>Bacteroidota</taxon>
        <taxon>Flavobacteriia</taxon>
        <taxon>Flavobacteriales</taxon>
        <taxon>Flavobacteriaceae</taxon>
        <taxon>Autumnicola</taxon>
    </lineage>
</organism>
<proteinExistence type="predicted"/>
<evidence type="ECO:0000259" key="6">
    <source>
        <dbReference type="PROSITE" id="PS50801"/>
    </source>
</evidence>
<feature type="transmembrane region" description="Helical" evidence="5">
    <location>
        <begin position="363"/>
        <end position="396"/>
    </location>
</feature>
<dbReference type="RefSeq" id="WP_311483022.1">
    <property type="nucleotide sequence ID" value="NZ_JAVRHP010000004.1"/>
</dbReference>
<feature type="transmembrane region" description="Helical" evidence="5">
    <location>
        <begin position="309"/>
        <end position="327"/>
    </location>
</feature>
<accession>A0ABU3CR73</accession>
<sequence>MRQIFNLFDFKQKVDYKTEVLAGLTVAMTMIPESLSFAILAGFPPLMGLYASIIMCLVTAIFGGRPGMISGGAGATVIVLIALMKSNGLEYVLAAVALAGVIQIIIGVFKLGKFIRLVPHPVMFGFVNGLAIIIFMSQLDQFKTVVNGDIVWLTGTSLYIMAGLVALTIAVVVFLPKLTKAVPSSLVAIIIVFLLVYFLGINTKTVEDIASISGGFPPFHIPNIPLNWETLELIAPYSMIMAAVGLTEGLLTLNLVDEITETKGNGNRECIAQGGANILNGFFFGMGGCPMIAQTLVNLSAGSRARLSGIIAAFTILGIVLFGAPIIEQVPMAALVGVMIMVAIGTFEWASLKIFNKVPKKDIFLVITVALITVILHNLALAVLVGVILSALFFAWESAKRIRARKSIDENGVKHYEIYGPLFFASTTNFAEKFDVVNDPKEIIIDFKDSRIADMSAIEALNQVTQRYSKVGKKVHLRHLSKDCRRLLSNADGIIEVNILEDPNYKVVTDKP</sequence>
<protein>
    <submittedName>
        <fullName evidence="7">SulP family inorganic anion transporter</fullName>
    </submittedName>
</protein>
<name>A0ABU3CR73_9FLAO</name>
<dbReference type="PANTHER" id="PTHR43310:SF1">
    <property type="entry name" value="SULFATE TRANSPORTER YBAR-RELATED"/>
    <property type="match status" value="1"/>
</dbReference>
<comment type="subcellular location">
    <subcellularLocation>
        <location evidence="1">Membrane</location>
        <topology evidence="1">Multi-pass membrane protein</topology>
    </subcellularLocation>
</comment>
<dbReference type="EMBL" id="JAVRHP010000004">
    <property type="protein sequence ID" value="MDT0648844.1"/>
    <property type="molecule type" value="Genomic_DNA"/>
</dbReference>
<feature type="transmembrane region" description="Helical" evidence="5">
    <location>
        <begin position="121"/>
        <end position="139"/>
    </location>
</feature>
<dbReference type="SUPFAM" id="SSF52091">
    <property type="entry name" value="SpoIIaa-like"/>
    <property type="match status" value="1"/>
</dbReference>
<dbReference type="PROSITE" id="PS50801">
    <property type="entry name" value="STAS"/>
    <property type="match status" value="1"/>
</dbReference>
<keyword evidence="8" id="KW-1185">Reference proteome</keyword>
<evidence type="ECO:0000313" key="8">
    <source>
        <dbReference type="Proteomes" id="UP001248819"/>
    </source>
</evidence>
<dbReference type="InterPro" id="IPR036513">
    <property type="entry name" value="STAS_dom_sf"/>
</dbReference>
<feature type="transmembrane region" description="Helical" evidence="5">
    <location>
        <begin position="68"/>
        <end position="85"/>
    </location>
</feature>
<feature type="transmembrane region" description="Helical" evidence="5">
    <location>
        <begin position="182"/>
        <end position="201"/>
    </location>
</feature>
<evidence type="ECO:0000256" key="1">
    <source>
        <dbReference type="ARBA" id="ARBA00004141"/>
    </source>
</evidence>
<feature type="domain" description="STAS" evidence="6">
    <location>
        <begin position="411"/>
        <end position="488"/>
    </location>
</feature>
<dbReference type="Pfam" id="PF00916">
    <property type="entry name" value="Sulfate_transp"/>
    <property type="match status" value="1"/>
</dbReference>
<evidence type="ECO:0000256" key="2">
    <source>
        <dbReference type="ARBA" id="ARBA00022692"/>
    </source>
</evidence>
<feature type="transmembrane region" description="Helical" evidence="5">
    <location>
        <begin position="91"/>
        <end position="109"/>
    </location>
</feature>
<dbReference type="InterPro" id="IPR052706">
    <property type="entry name" value="Membrane-Transporter-like"/>
</dbReference>
<dbReference type="Pfam" id="PF01740">
    <property type="entry name" value="STAS"/>
    <property type="match status" value="1"/>
</dbReference>
<keyword evidence="2 5" id="KW-0812">Transmembrane</keyword>
<keyword evidence="3 5" id="KW-1133">Transmembrane helix</keyword>
<evidence type="ECO:0000256" key="3">
    <source>
        <dbReference type="ARBA" id="ARBA00022989"/>
    </source>
</evidence>
<dbReference type="InterPro" id="IPR002645">
    <property type="entry name" value="STAS_dom"/>
</dbReference>
<feature type="transmembrane region" description="Helical" evidence="5">
    <location>
        <begin position="234"/>
        <end position="256"/>
    </location>
</feature>
<evidence type="ECO:0000313" key="7">
    <source>
        <dbReference type="EMBL" id="MDT0648844.1"/>
    </source>
</evidence>
<dbReference type="PANTHER" id="PTHR43310">
    <property type="entry name" value="SULFATE TRANSPORTER YBAR-RELATED"/>
    <property type="match status" value="1"/>
</dbReference>
<evidence type="ECO:0000256" key="5">
    <source>
        <dbReference type="SAM" id="Phobius"/>
    </source>
</evidence>
<reference evidence="7 8" key="1">
    <citation type="submission" date="2023-09" db="EMBL/GenBank/DDBJ databases">
        <authorList>
            <person name="Rey-Velasco X."/>
        </authorList>
    </citation>
    <scope>NUCLEOTIDE SEQUENCE [LARGE SCALE GENOMIC DNA]</scope>
    <source>
        <strain evidence="7 8">F297</strain>
    </source>
</reference>
<dbReference type="Gene3D" id="3.30.750.24">
    <property type="entry name" value="STAS domain"/>
    <property type="match status" value="1"/>
</dbReference>